<gene>
    <name evidence="1" type="ORF">EDEG_00771</name>
</gene>
<organism evidence="1 2">
    <name type="scientific">Edhazardia aedis (strain USNM 41457)</name>
    <name type="common">Microsporidian parasite</name>
    <dbReference type="NCBI Taxonomy" id="1003232"/>
    <lineage>
        <taxon>Eukaryota</taxon>
        <taxon>Fungi</taxon>
        <taxon>Fungi incertae sedis</taxon>
        <taxon>Microsporidia</taxon>
        <taxon>Edhazardia</taxon>
    </lineage>
</organism>
<evidence type="ECO:0000313" key="1">
    <source>
        <dbReference type="EMBL" id="EJW05137.1"/>
    </source>
</evidence>
<dbReference type="InParanoid" id="J9DV28"/>
<dbReference type="VEuPathDB" id="MicrosporidiaDB:EDEG_00771"/>
<sequence length="205" mass="24669">MIMAHKKQIFNGEIIKFPIQSKFGMIEISCDNKNYYFDHTISEFHVFCQPKCIIKRSQNGESYEFYFTKNNKFFVSYFFYKNEMIQGIAKYGEFKRILDYKESFRRIYEFKNSETYILSNVIERTIINIEVNFLLVELHFSNICVDEIKKYQCYFENSTLDYSKINFKNNVVTLTFFLLKEMSSNDLKTLIVSAKEFLLKFDLVK</sequence>
<name>J9DV28_EDHAE</name>
<dbReference type="AlphaFoldDB" id="J9DV28"/>
<protein>
    <submittedName>
        <fullName evidence="1">Uncharacterized protein</fullName>
    </submittedName>
</protein>
<dbReference type="EMBL" id="AFBI03000009">
    <property type="protein sequence ID" value="EJW05137.1"/>
    <property type="molecule type" value="Genomic_DNA"/>
</dbReference>
<evidence type="ECO:0000313" key="2">
    <source>
        <dbReference type="Proteomes" id="UP000003163"/>
    </source>
</evidence>
<proteinExistence type="predicted"/>
<dbReference type="Proteomes" id="UP000003163">
    <property type="component" value="Unassembled WGS sequence"/>
</dbReference>
<reference evidence="2" key="2">
    <citation type="submission" date="2015-07" db="EMBL/GenBank/DDBJ databases">
        <title>Contrasting host-pathogen interactions and genome evolution in two generalist and specialist microsporidian pathogens of mosquitoes.</title>
        <authorList>
            <consortium name="The Broad Institute Genomics Platform"/>
            <consortium name="The Broad Institute Genome Sequencing Center for Infectious Disease"/>
            <person name="Cuomo C.A."/>
            <person name="Sanscrainte N.D."/>
            <person name="Goldberg J.M."/>
            <person name="Heiman D."/>
            <person name="Young S."/>
            <person name="Zeng Q."/>
            <person name="Becnel J.J."/>
            <person name="Birren B.W."/>
        </authorList>
    </citation>
    <scope>NUCLEOTIDE SEQUENCE [LARGE SCALE GENOMIC DNA]</scope>
    <source>
        <strain evidence="2">USNM 41457</strain>
    </source>
</reference>
<dbReference type="HOGENOM" id="CLU_1337491_0_0_1"/>
<accession>J9DV28</accession>
<comment type="caution">
    <text evidence="1">The sequence shown here is derived from an EMBL/GenBank/DDBJ whole genome shotgun (WGS) entry which is preliminary data.</text>
</comment>
<reference evidence="1 2" key="1">
    <citation type="submission" date="2011-08" db="EMBL/GenBank/DDBJ databases">
        <authorList>
            <person name="Liu Z.J."/>
            <person name="Shi F.L."/>
            <person name="Lu J.Q."/>
            <person name="Li M."/>
            <person name="Wang Z.L."/>
        </authorList>
    </citation>
    <scope>NUCLEOTIDE SEQUENCE [LARGE SCALE GENOMIC DNA]</scope>
    <source>
        <strain evidence="1 2">USNM 41457</strain>
    </source>
</reference>
<keyword evidence="2" id="KW-1185">Reference proteome</keyword>